<evidence type="ECO:0000313" key="1">
    <source>
        <dbReference type="EMBL" id="AUT64909.1"/>
    </source>
</evidence>
<dbReference type="AlphaFoldDB" id="A0A2I8EZI8"/>
<protein>
    <submittedName>
        <fullName evidence="1">Uncharacterized protein</fullName>
    </submittedName>
</protein>
<reference evidence="1 2" key="1">
    <citation type="submission" date="2018-01" db="EMBL/GenBank/DDBJ databases">
        <title>Species boundaries and ecological features among Paraburkholderia terrae DSMZ17804T, P. hospita DSMZ17164T and P. caribensis DSMZ13236T.</title>
        <authorList>
            <person name="Pratama A.A."/>
        </authorList>
    </citation>
    <scope>NUCLEOTIDE SEQUENCE [LARGE SCALE GENOMIC DNA]</scope>
    <source>
        <strain evidence="1 2">DSM 17804</strain>
    </source>
</reference>
<name>A0A2I8EZI8_9BURK</name>
<dbReference type="EMBL" id="CP026113">
    <property type="protein sequence ID" value="AUT64909.1"/>
    <property type="molecule type" value="Genomic_DNA"/>
</dbReference>
<dbReference type="Proteomes" id="UP000243502">
    <property type="component" value="Chromosome 3"/>
</dbReference>
<organism evidence="1 2">
    <name type="scientific">Paraburkholderia terrae</name>
    <dbReference type="NCBI Taxonomy" id="311230"/>
    <lineage>
        <taxon>Bacteria</taxon>
        <taxon>Pseudomonadati</taxon>
        <taxon>Pseudomonadota</taxon>
        <taxon>Betaproteobacteria</taxon>
        <taxon>Burkholderiales</taxon>
        <taxon>Burkholderiaceae</taxon>
        <taxon>Paraburkholderia</taxon>
    </lineage>
</organism>
<accession>A0A2I8EZI8</accession>
<evidence type="ECO:0000313" key="2">
    <source>
        <dbReference type="Proteomes" id="UP000243502"/>
    </source>
</evidence>
<gene>
    <name evidence="1" type="ORF">C2L65_35430</name>
</gene>
<sequence>MQFAVRLVDTLTDPGLTRRRTAQTILFNVKALCRSLFEQRPGACDGLLELFLVVLQKLSDGIDTPLYLDSQGVEQA</sequence>
<proteinExistence type="predicted"/>
<dbReference type="KEGG" id="pter:C2L65_35430"/>